<dbReference type="Gene3D" id="3.90.180.10">
    <property type="entry name" value="Medium-chain alcohol dehydrogenases, catalytic domain"/>
    <property type="match status" value="1"/>
</dbReference>
<gene>
    <name evidence="2" type="ORF">AAF712_007002</name>
</gene>
<comment type="caution">
    <text evidence="2">The sequence shown here is derived from an EMBL/GenBank/DDBJ whole genome shotgun (WGS) entry which is preliminary data.</text>
</comment>
<dbReference type="EMBL" id="JBBXMP010000040">
    <property type="protein sequence ID" value="KAL0066012.1"/>
    <property type="molecule type" value="Genomic_DNA"/>
</dbReference>
<dbReference type="PANTHER" id="PTHR11695:SF294">
    <property type="entry name" value="RETICULON-4-INTERACTING PROTEIN 1, MITOCHONDRIAL"/>
    <property type="match status" value="1"/>
</dbReference>
<feature type="compositionally biased region" description="Polar residues" evidence="1">
    <location>
        <begin position="31"/>
        <end position="54"/>
    </location>
</feature>
<feature type="compositionally biased region" description="Polar residues" evidence="1">
    <location>
        <begin position="96"/>
        <end position="116"/>
    </location>
</feature>
<dbReference type="InterPro" id="IPR050700">
    <property type="entry name" value="YIM1/Zinc_Alcohol_DH_Fams"/>
</dbReference>
<organism evidence="2 3">
    <name type="scientific">Marasmius tenuissimus</name>
    <dbReference type="NCBI Taxonomy" id="585030"/>
    <lineage>
        <taxon>Eukaryota</taxon>
        <taxon>Fungi</taxon>
        <taxon>Dikarya</taxon>
        <taxon>Basidiomycota</taxon>
        <taxon>Agaricomycotina</taxon>
        <taxon>Agaricomycetes</taxon>
        <taxon>Agaricomycetidae</taxon>
        <taxon>Agaricales</taxon>
        <taxon>Marasmiineae</taxon>
        <taxon>Marasmiaceae</taxon>
        <taxon>Marasmius</taxon>
    </lineage>
</organism>
<proteinExistence type="predicted"/>
<evidence type="ECO:0000313" key="2">
    <source>
        <dbReference type="EMBL" id="KAL0066012.1"/>
    </source>
</evidence>
<keyword evidence="3" id="KW-1185">Reference proteome</keyword>
<feature type="compositionally biased region" description="Pro residues" evidence="1">
    <location>
        <begin position="139"/>
        <end position="162"/>
    </location>
</feature>
<feature type="compositionally biased region" description="Polar residues" evidence="1">
    <location>
        <begin position="178"/>
        <end position="191"/>
    </location>
</feature>
<dbReference type="Gene3D" id="3.40.50.720">
    <property type="entry name" value="NAD(P)-binding Rossmann-like Domain"/>
    <property type="match status" value="1"/>
</dbReference>
<evidence type="ECO:0000313" key="3">
    <source>
        <dbReference type="Proteomes" id="UP001437256"/>
    </source>
</evidence>
<reference evidence="2 3" key="1">
    <citation type="submission" date="2024-05" db="EMBL/GenBank/DDBJ databases">
        <title>A draft genome resource for the thread blight pathogen Marasmius tenuissimus strain MS-2.</title>
        <authorList>
            <person name="Yulfo-Soto G.E."/>
            <person name="Baruah I.K."/>
            <person name="Amoako-Attah I."/>
            <person name="Bukari Y."/>
            <person name="Meinhardt L.W."/>
            <person name="Bailey B.A."/>
            <person name="Cohen S.P."/>
        </authorList>
    </citation>
    <scope>NUCLEOTIDE SEQUENCE [LARGE SCALE GENOMIC DNA]</scope>
    <source>
        <strain evidence="2 3">MS-2</strain>
    </source>
</reference>
<evidence type="ECO:0000256" key="1">
    <source>
        <dbReference type="SAM" id="MobiDB-lite"/>
    </source>
</evidence>
<feature type="region of interest" description="Disordered" evidence="1">
    <location>
        <begin position="421"/>
        <end position="463"/>
    </location>
</feature>
<feature type="region of interest" description="Disordered" evidence="1">
    <location>
        <begin position="1"/>
        <end position="64"/>
    </location>
</feature>
<feature type="region of interest" description="Disordered" evidence="1">
    <location>
        <begin position="305"/>
        <end position="362"/>
    </location>
</feature>
<accession>A0ABR3A0C9</accession>
<evidence type="ECO:0008006" key="4">
    <source>
        <dbReference type="Google" id="ProtNLM"/>
    </source>
</evidence>
<sequence>MSSKSTGAAKTPITSSHSHSSPTKHVYPSTPMRTPTTQDSPPPQKSNAAPSSKPNVMMSMTALLEQDDEDNILHYSIPKSKVLIPSSRSRSTSTPKNPTNISPRPRQRTSTKNNPNPMKRRSRLTWTRTWNLLLLHNHLPPPPQHPHPYPTPVPPIPSPSPSRPSSHSHAKHLGYTPSPLSRTPHSRSTSTAPDAFAELNVGIGTDGHLHLTKNGTQQSCMTCVEVVVTCGNSSTLATKGKGKGKGKALESPFSITNTREPPSYVPEGSVLVQVWAVGLDAVDARLCGVSVCEVEEEVIMKVGERDGKRSASDTKSLPSPRPGGLIRSLSLSRRKTKEEVPSTSPPPSPAKAGKLKQPELGYTPGRSFVGRIVEVGVVEDERDGVQKRGLGCWTSRGSQAKNQCGALQEFVVVDRRRIFRVPPPSLKSQPTPSSASASISSRKHGSTPGSPRSRVSSTTSLPVKRSDSRLTIDELALLPLCGVQAYRAVRTLRSEGASSNDNGKPKRILVLHGHDGVGAIAAQMLMKQGWKVVVHASCREDQDIIIGQVKAWGGDAVVFDGGEGVVKMMERWIEKGGFGVDAILDTVGAREREGGVAAGDGADECCDAVSTAASAGSTSAFEVVEFVVTEAWEYKEEEYEFEYEVVGVVKQFTTTVGDFPERPVPSASDHFKSGIRSMRKTGVDYTWVNLAQDIDFEGGDVRDALKRVIRMALEDGVRPAVGGIGGAGRVISLDKAPEVLVAGSERGMEDGNTIVVRVVE</sequence>
<feature type="compositionally biased region" description="Low complexity" evidence="1">
    <location>
        <begin position="85"/>
        <end position="95"/>
    </location>
</feature>
<name>A0ABR3A0C9_9AGAR</name>
<feature type="region of interest" description="Disordered" evidence="1">
    <location>
        <begin position="83"/>
        <end position="123"/>
    </location>
</feature>
<protein>
    <recommendedName>
        <fullName evidence="4">Enoyl reductase (ER) domain-containing protein</fullName>
    </recommendedName>
</protein>
<dbReference type="Proteomes" id="UP001437256">
    <property type="component" value="Unassembled WGS sequence"/>
</dbReference>
<feature type="region of interest" description="Disordered" evidence="1">
    <location>
        <begin position="137"/>
        <end position="191"/>
    </location>
</feature>
<dbReference type="PANTHER" id="PTHR11695">
    <property type="entry name" value="ALCOHOL DEHYDROGENASE RELATED"/>
    <property type="match status" value="1"/>
</dbReference>
<feature type="compositionally biased region" description="Polar residues" evidence="1">
    <location>
        <begin position="447"/>
        <end position="461"/>
    </location>
</feature>
<dbReference type="SUPFAM" id="SSF51735">
    <property type="entry name" value="NAD(P)-binding Rossmann-fold domains"/>
    <property type="match status" value="1"/>
</dbReference>
<dbReference type="InterPro" id="IPR036291">
    <property type="entry name" value="NAD(P)-bd_dom_sf"/>
</dbReference>
<feature type="compositionally biased region" description="Polar residues" evidence="1">
    <location>
        <begin position="1"/>
        <end position="14"/>
    </location>
</feature>